<organism evidence="2 3">
    <name type="scientific">Saccharomonospora xinjiangensis XJ-54</name>
    <dbReference type="NCBI Taxonomy" id="882086"/>
    <lineage>
        <taxon>Bacteria</taxon>
        <taxon>Bacillati</taxon>
        <taxon>Actinomycetota</taxon>
        <taxon>Actinomycetes</taxon>
        <taxon>Pseudonocardiales</taxon>
        <taxon>Pseudonocardiaceae</taxon>
        <taxon>Saccharomonospora</taxon>
    </lineage>
</organism>
<gene>
    <name evidence="2" type="ORF">SacxiDRAFT_1379</name>
</gene>
<accession>I0V0H7</accession>
<keyword evidence="3" id="KW-1185">Reference proteome</keyword>
<evidence type="ECO:0000313" key="3">
    <source>
        <dbReference type="Proteomes" id="UP000004691"/>
    </source>
</evidence>
<dbReference type="Proteomes" id="UP000004691">
    <property type="component" value="Unassembled WGS sequence"/>
</dbReference>
<evidence type="ECO:0000313" key="2">
    <source>
        <dbReference type="EMBL" id="EID53630.1"/>
    </source>
</evidence>
<feature type="compositionally biased region" description="Polar residues" evidence="1">
    <location>
        <begin position="83"/>
        <end position="101"/>
    </location>
</feature>
<reference evidence="2 3" key="1">
    <citation type="submission" date="2012-01" db="EMBL/GenBank/DDBJ databases">
        <title>Improved High-Quality Draft sequence of Saccharomonospora xinjiangensis XJ-54.</title>
        <authorList>
            <consortium name="US DOE Joint Genome Institute"/>
            <person name="Lucas S."/>
            <person name="Han J."/>
            <person name="Lapidus A."/>
            <person name="Cheng J.-F."/>
            <person name="Goodwin L."/>
            <person name="Pitluck S."/>
            <person name="Peters L."/>
            <person name="Mikhailova N."/>
            <person name="Teshima H."/>
            <person name="Detter J.C."/>
            <person name="Han C."/>
            <person name="Tapia R."/>
            <person name="Land M."/>
            <person name="Hauser L."/>
            <person name="Kyrpides N."/>
            <person name="Ivanova N."/>
            <person name="Pagani I."/>
            <person name="Brambilla E.-M."/>
            <person name="Klenk H.-P."/>
            <person name="Woyke T."/>
        </authorList>
    </citation>
    <scope>NUCLEOTIDE SEQUENCE [LARGE SCALE GENOMIC DNA]</scope>
    <source>
        <strain evidence="2 3">XJ-54</strain>
    </source>
</reference>
<feature type="compositionally biased region" description="Low complexity" evidence="1">
    <location>
        <begin position="117"/>
        <end position="141"/>
    </location>
</feature>
<protein>
    <submittedName>
        <fullName evidence="2">Uncharacterized protein</fullName>
    </submittedName>
</protein>
<name>I0V0H7_9PSEU</name>
<dbReference type="AlphaFoldDB" id="I0V0H7"/>
<dbReference type="HOGENOM" id="CLU_143302_0_0_11"/>
<dbReference type="EMBL" id="JH636049">
    <property type="protein sequence ID" value="EID53630.1"/>
    <property type="molecule type" value="Genomic_DNA"/>
</dbReference>
<sequence>MRVWGCEDMDPRDRADAVLARAQARDGVVTPDNMTSPMDAANTQQIPRSVVRRIDAEPDPDSTTKLPSSMIEANDVGRRSHLSESMPTTPLEQPLANQPDVTQPVPMPQADRGGAKAGADASAGAGGSSPDSSGAADTDGGLVPTTKTTQNQSFVARRLEGL</sequence>
<proteinExistence type="predicted"/>
<feature type="compositionally biased region" description="Polar residues" evidence="1">
    <location>
        <begin position="32"/>
        <end position="47"/>
    </location>
</feature>
<feature type="compositionally biased region" description="Polar residues" evidence="1">
    <location>
        <begin position="145"/>
        <end position="154"/>
    </location>
</feature>
<dbReference type="eggNOG" id="ENOG503434J">
    <property type="taxonomic scope" value="Bacteria"/>
</dbReference>
<feature type="region of interest" description="Disordered" evidence="1">
    <location>
        <begin position="27"/>
        <end position="162"/>
    </location>
</feature>
<dbReference type="STRING" id="882086.SacxiDRAFT_1379"/>
<evidence type="ECO:0000256" key="1">
    <source>
        <dbReference type="SAM" id="MobiDB-lite"/>
    </source>
</evidence>